<feature type="signal peptide" evidence="2">
    <location>
        <begin position="1"/>
        <end position="22"/>
    </location>
</feature>
<keyword evidence="4" id="KW-1185">Reference proteome</keyword>
<evidence type="ECO:0000313" key="3">
    <source>
        <dbReference type="EMBL" id="CAH1782876.1"/>
    </source>
</evidence>
<dbReference type="EMBL" id="CAIIXF020000005">
    <property type="protein sequence ID" value="CAH1782876.1"/>
    <property type="molecule type" value="Genomic_DNA"/>
</dbReference>
<organism evidence="3 4">
    <name type="scientific">Owenia fusiformis</name>
    <name type="common">Polychaete worm</name>
    <dbReference type="NCBI Taxonomy" id="6347"/>
    <lineage>
        <taxon>Eukaryota</taxon>
        <taxon>Metazoa</taxon>
        <taxon>Spiralia</taxon>
        <taxon>Lophotrochozoa</taxon>
        <taxon>Annelida</taxon>
        <taxon>Polychaeta</taxon>
        <taxon>Sedentaria</taxon>
        <taxon>Canalipalpata</taxon>
        <taxon>Sabellida</taxon>
        <taxon>Oweniida</taxon>
        <taxon>Oweniidae</taxon>
        <taxon>Owenia</taxon>
    </lineage>
</organism>
<dbReference type="Gene3D" id="2.10.90.10">
    <property type="entry name" value="Cystine-knot cytokines"/>
    <property type="match status" value="1"/>
</dbReference>
<evidence type="ECO:0008006" key="5">
    <source>
        <dbReference type="Google" id="ProtNLM"/>
    </source>
</evidence>
<dbReference type="InterPro" id="IPR029034">
    <property type="entry name" value="Cystine-knot_cytokine"/>
</dbReference>
<evidence type="ECO:0000256" key="1">
    <source>
        <dbReference type="SAM" id="MobiDB-lite"/>
    </source>
</evidence>
<dbReference type="AlphaFoldDB" id="A0A8S4NPV7"/>
<feature type="region of interest" description="Disordered" evidence="1">
    <location>
        <begin position="86"/>
        <end position="107"/>
    </location>
</feature>
<proteinExistence type="predicted"/>
<dbReference type="SUPFAM" id="SSF57501">
    <property type="entry name" value="Cystine-knot cytokines"/>
    <property type="match status" value="1"/>
</dbReference>
<dbReference type="Proteomes" id="UP000749559">
    <property type="component" value="Unassembled WGS sequence"/>
</dbReference>
<accession>A0A8S4NPV7</accession>
<sequence>MDLRAIDMLFSIVCAVATIVISAPTMTSEPETSRKGGKEQSMGHSIRHFSRFRNYMLALLDDNQDNTILKENNLMDTLLSSQKTFKNQHHIKTKKRKNKSSKKARKWQHKDTKMFVDACKSKSQFERVTTGINMDMETVEVLPNTFVWTSKCVKENSKCHSYGYGVETQCQQKNGWVQVVSRLSPDHAWKHDWIVVENGCSCAIRRID</sequence>
<feature type="chain" id="PRO_5035916216" description="Nerve growth factor-related domain-containing protein" evidence="2">
    <location>
        <begin position="23"/>
        <end position="208"/>
    </location>
</feature>
<comment type="caution">
    <text evidence="3">The sequence shown here is derived from an EMBL/GenBank/DDBJ whole genome shotgun (WGS) entry which is preliminary data.</text>
</comment>
<dbReference type="OrthoDB" id="6419982at2759"/>
<keyword evidence="2" id="KW-0732">Signal</keyword>
<gene>
    <name evidence="3" type="ORF">OFUS_LOCUS9276</name>
</gene>
<protein>
    <recommendedName>
        <fullName evidence="5">Nerve growth factor-related domain-containing protein</fullName>
    </recommendedName>
</protein>
<evidence type="ECO:0000313" key="4">
    <source>
        <dbReference type="Proteomes" id="UP000749559"/>
    </source>
</evidence>
<reference evidence="3" key="1">
    <citation type="submission" date="2022-03" db="EMBL/GenBank/DDBJ databases">
        <authorList>
            <person name="Martin C."/>
        </authorList>
    </citation>
    <scope>NUCLEOTIDE SEQUENCE</scope>
</reference>
<name>A0A8S4NPV7_OWEFU</name>
<evidence type="ECO:0000256" key="2">
    <source>
        <dbReference type="SAM" id="SignalP"/>
    </source>
</evidence>